<dbReference type="GO" id="GO:0098542">
    <property type="term" value="P:defense response to other organism"/>
    <property type="evidence" value="ECO:0007669"/>
    <property type="project" value="InterPro"/>
</dbReference>
<evidence type="ECO:0000313" key="6">
    <source>
        <dbReference type="Proteomes" id="UP000236291"/>
    </source>
</evidence>
<dbReference type="GO" id="GO:0005886">
    <property type="term" value="C:plasma membrane"/>
    <property type="evidence" value="ECO:0007669"/>
    <property type="project" value="TreeGrafter"/>
</dbReference>
<proteinExistence type="predicted"/>
<accession>A0A2K3KN59</accession>
<dbReference type="AlphaFoldDB" id="A0A2K3KN59"/>
<comment type="subcellular location">
    <subcellularLocation>
        <location evidence="1">Membrane</location>
    </subcellularLocation>
</comment>
<evidence type="ECO:0000256" key="1">
    <source>
        <dbReference type="ARBA" id="ARBA00004370"/>
    </source>
</evidence>
<dbReference type="STRING" id="57577.A0A2K3KN59"/>
<organism evidence="5 6">
    <name type="scientific">Trifolium pratense</name>
    <name type="common">Red clover</name>
    <dbReference type="NCBI Taxonomy" id="57577"/>
    <lineage>
        <taxon>Eukaryota</taxon>
        <taxon>Viridiplantae</taxon>
        <taxon>Streptophyta</taxon>
        <taxon>Embryophyta</taxon>
        <taxon>Tracheophyta</taxon>
        <taxon>Spermatophyta</taxon>
        <taxon>Magnoliopsida</taxon>
        <taxon>eudicotyledons</taxon>
        <taxon>Gunneridae</taxon>
        <taxon>Pentapetalae</taxon>
        <taxon>rosids</taxon>
        <taxon>fabids</taxon>
        <taxon>Fabales</taxon>
        <taxon>Fabaceae</taxon>
        <taxon>Papilionoideae</taxon>
        <taxon>50 kb inversion clade</taxon>
        <taxon>NPAAA clade</taxon>
        <taxon>Hologalegina</taxon>
        <taxon>IRL clade</taxon>
        <taxon>Trifolieae</taxon>
        <taxon>Trifolium</taxon>
    </lineage>
</organism>
<reference evidence="5 6" key="1">
    <citation type="journal article" date="2014" name="Am. J. Bot.">
        <title>Genome assembly and annotation for red clover (Trifolium pratense; Fabaceae).</title>
        <authorList>
            <person name="Istvanek J."/>
            <person name="Jaros M."/>
            <person name="Krenek A."/>
            <person name="Repkova J."/>
        </authorList>
    </citation>
    <scope>NUCLEOTIDE SEQUENCE [LARGE SCALE GENOMIC DNA]</scope>
    <source>
        <strain evidence="6">cv. Tatra</strain>
        <tissue evidence="5">Young leaves</tissue>
    </source>
</reference>
<keyword evidence="4" id="KW-1133">Transmembrane helix</keyword>
<sequence>MQQKLQKPPGYKDSNTPEQQTITIKQPHPPRKPPLPPSFRPKPRKRDCCRICCCTFCIILFILIFIFIVAATLIYFIYQPSPPEFHLGSFRVPNFNITGTPDVSYLDADTVTVVEVKNRNTKMVWHFEQSNVQIWAENGELNLGSTKVAAFDVNVMNMTALKAETKVRGEEVLDAKQRRRLKSVFDSKALTPSVEVKTKTNVIVQGWKSMMIDVTVVCGDVTLKQIQNGDMPHCSFIIFKW</sequence>
<evidence type="ECO:0000256" key="4">
    <source>
        <dbReference type="SAM" id="Phobius"/>
    </source>
</evidence>
<protein>
    <recommendedName>
        <fullName evidence="7">Late embryogenesis abundant protein LEA-2 subgroup domain-containing protein</fullName>
    </recommendedName>
</protein>
<evidence type="ECO:0000256" key="2">
    <source>
        <dbReference type="ARBA" id="ARBA00023136"/>
    </source>
</evidence>
<dbReference type="InterPro" id="IPR044839">
    <property type="entry name" value="NDR1-like"/>
</dbReference>
<feature type="compositionally biased region" description="Polar residues" evidence="3">
    <location>
        <begin position="13"/>
        <end position="24"/>
    </location>
</feature>
<gene>
    <name evidence="5" type="ORF">L195_g055792</name>
</gene>
<evidence type="ECO:0000313" key="5">
    <source>
        <dbReference type="EMBL" id="PNX67748.1"/>
    </source>
</evidence>
<evidence type="ECO:0008006" key="7">
    <source>
        <dbReference type="Google" id="ProtNLM"/>
    </source>
</evidence>
<dbReference type="EMBL" id="ASHM01103068">
    <property type="protein sequence ID" value="PNX67748.1"/>
    <property type="molecule type" value="Genomic_DNA"/>
</dbReference>
<reference evidence="5 6" key="2">
    <citation type="journal article" date="2017" name="Front. Plant Sci.">
        <title>Gene Classification and Mining of Molecular Markers Useful in Red Clover (Trifolium pratense) Breeding.</title>
        <authorList>
            <person name="Istvanek J."/>
            <person name="Dluhosova J."/>
            <person name="Dluhos P."/>
            <person name="Patkova L."/>
            <person name="Nedelnik J."/>
            <person name="Repkova J."/>
        </authorList>
    </citation>
    <scope>NUCLEOTIDE SEQUENCE [LARGE SCALE GENOMIC DNA]</scope>
    <source>
        <strain evidence="6">cv. Tatra</strain>
        <tissue evidence="5">Young leaves</tissue>
    </source>
</reference>
<feature type="region of interest" description="Disordered" evidence="3">
    <location>
        <begin position="1"/>
        <end position="44"/>
    </location>
</feature>
<keyword evidence="2 4" id="KW-0472">Membrane</keyword>
<dbReference type="PANTHER" id="PTHR31234">
    <property type="entry name" value="LATE EMBRYOGENESIS ABUNDANT (LEA) HYDROXYPROLINE-RICH GLYCOPROTEIN FAMILY"/>
    <property type="match status" value="1"/>
</dbReference>
<name>A0A2K3KN59_TRIPR</name>
<keyword evidence="4" id="KW-0812">Transmembrane</keyword>
<dbReference type="PANTHER" id="PTHR31234:SF35">
    <property type="entry name" value="LATE EMBRYOGENESIS ABUNDANT (LEA) HYDROXYPROLINE-RICH GLYCOPROTEIN FAMILY"/>
    <property type="match status" value="1"/>
</dbReference>
<feature type="transmembrane region" description="Helical" evidence="4">
    <location>
        <begin position="48"/>
        <end position="78"/>
    </location>
</feature>
<dbReference type="Proteomes" id="UP000236291">
    <property type="component" value="Unassembled WGS sequence"/>
</dbReference>
<evidence type="ECO:0000256" key="3">
    <source>
        <dbReference type="SAM" id="MobiDB-lite"/>
    </source>
</evidence>
<comment type="caution">
    <text evidence="5">The sequence shown here is derived from an EMBL/GenBank/DDBJ whole genome shotgun (WGS) entry which is preliminary data.</text>
</comment>